<feature type="domain" description="Mitochondrial splicing suppressor 51-like C-terminal" evidence="1">
    <location>
        <begin position="118"/>
        <end position="304"/>
    </location>
</feature>
<dbReference type="PANTHER" id="PTHR47570:SF1">
    <property type="entry name" value="ZINC ION BINDING PROTEIN"/>
    <property type="match status" value="1"/>
</dbReference>
<dbReference type="PANTHER" id="PTHR47570">
    <property type="entry name" value="ZINC ION BINDING PROTEIN"/>
    <property type="match status" value="1"/>
</dbReference>
<sequence>RFDVLDADFRKAGFWAVPERINPHDVTDDPLYSAAQPFLQLKDKTNLKGYAHGAMMLVLEEWPSDVEGWKLRDETLVPPHLLHRPVSAASAPRDWKSWYAWRGLSLASPAAVLMDHFLTTYYLLTETLKVVDLQRPSHERQVADIHYLGAETELNYLPLFSELALLLPNTHINLTVFTPATHALLGHAQQRSPRSIAAREGPVWEYTAPQRTGGGSIAISLYHAPPLPPAARELNLRPFTGAWQRSVMMLAPKDPDALVALNAGILSYSTWHEVVCCATMANIPFACTDYAQQSAQMYADNIPAWLHHAARGFSPGERMHQELVRQRTRPVTVNPQVRSPNLGNGFICRIVGPE</sequence>
<gene>
    <name evidence="2" type="ORF">GGX14DRAFT_474419</name>
</gene>
<dbReference type="Pfam" id="PF20179">
    <property type="entry name" value="MSS51_C"/>
    <property type="match status" value="1"/>
</dbReference>
<comment type="caution">
    <text evidence="2">The sequence shown here is derived from an EMBL/GenBank/DDBJ whole genome shotgun (WGS) entry which is preliminary data.</text>
</comment>
<accession>A0AAD6Y622</accession>
<evidence type="ECO:0000313" key="3">
    <source>
        <dbReference type="Proteomes" id="UP001219525"/>
    </source>
</evidence>
<evidence type="ECO:0000313" key="2">
    <source>
        <dbReference type="EMBL" id="KAJ7195808.1"/>
    </source>
</evidence>
<name>A0AAD6Y622_9AGAR</name>
<reference evidence="2" key="1">
    <citation type="submission" date="2023-03" db="EMBL/GenBank/DDBJ databases">
        <title>Massive genome expansion in bonnet fungi (Mycena s.s.) driven by repeated elements and novel gene families across ecological guilds.</title>
        <authorList>
            <consortium name="Lawrence Berkeley National Laboratory"/>
            <person name="Harder C.B."/>
            <person name="Miyauchi S."/>
            <person name="Viragh M."/>
            <person name="Kuo A."/>
            <person name="Thoen E."/>
            <person name="Andreopoulos B."/>
            <person name="Lu D."/>
            <person name="Skrede I."/>
            <person name="Drula E."/>
            <person name="Henrissat B."/>
            <person name="Morin E."/>
            <person name="Kohler A."/>
            <person name="Barry K."/>
            <person name="LaButti K."/>
            <person name="Morin E."/>
            <person name="Salamov A."/>
            <person name="Lipzen A."/>
            <person name="Mereny Z."/>
            <person name="Hegedus B."/>
            <person name="Baldrian P."/>
            <person name="Stursova M."/>
            <person name="Weitz H."/>
            <person name="Taylor A."/>
            <person name="Grigoriev I.V."/>
            <person name="Nagy L.G."/>
            <person name="Martin F."/>
            <person name="Kauserud H."/>
        </authorList>
    </citation>
    <scope>NUCLEOTIDE SEQUENCE</scope>
    <source>
        <strain evidence="2">9144</strain>
    </source>
</reference>
<proteinExistence type="predicted"/>
<dbReference type="AlphaFoldDB" id="A0AAD6Y622"/>
<dbReference type="EMBL" id="JARJCW010000088">
    <property type="protein sequence ID" value="KAJ7195808.1"/>
    <property type="molecule type" value="Genomic_DNA"/>
</dbReference>
<dbReference type="Proteomes" id="UP001219525">
    <property type="component" value="Unassembled WGS sequence"/>
</dbReference>
<organism evidence="2 3">
    <name type="scientific">Mycena pura</name>
    <dbReference type="NCBI Taxonomy" id="153505"/>
    <lineage>
        <taxon>Eukaryota</taxon>
        <taxon>Fungi</taxon>
        <taxon>Dikarya</taxon>
        <taxon>Basidiomycota</taxon>
        <taxon>Agaricomycotina</taxon>
        <taxon>Agaricomycetes</taxon>
        <taxon>Agaricomycetidae</taxon>
        <taxon>Agaricales</taxon>
        <taxon>Marasmiineae</taxon>
        <taxon>Mycenaceae</taxon>
        <taxon>Mycena</taxon>
    </lineage>
</organism>
<feature type="non-terminal residue" evidence="2">
    <location>
        <position position="354"/>
    </location>
</feature>
<evidence type="ECO:0000259" key="1">
    <source>
        <dbReference type="Pfam" id="PF20179"/>
    </source>
</evidence>
<keyword evidence="3" id="KW-1185">Reference proteome</keyword>
<protein>
    <recommendedName>
        <fullName evidence="1">Mitochondrial splicing suppressor 51-like C-terminal domain-containing protein</fullName>
    </recommendedName>
</protein>
<dbReference type="InterPro" id="IPR046824">
    <property type="entry name" value="Mss51-like_C"/>
</dbReference>